<sequence length="215" mass="24001">MILGIELGPAMQFGNIDQSNLQGLTLKNTLNPQIRFNGYLELSDNLRLKTGLGLMTYSTNIAFREFSDPVLIREVSNISLGLEKEFLSKRKLRPFLGLDIFVQSRPKMNKVEFNSSEGIKLIPASETQNILVNQGTVTVSSSSVFLYLTPSIGFNYQLSNKIIAGLSGTYGWNLTDPLIIFDYSTLTLGERNYSFKGSYSGDFLSVLVGLKYRLK</sequence>
<protein>
    <recommendedName>
        <fullName evidence="3">Outer membrane protein beta-barrel domain-containing protein</fullName>
    </recommendedName>
</protein>
<keyword evidence="2" id="KW-1185">Reference proteome</keyword>
<dbReference type="RefSeq" id="WP_219286058.1">
    <property type="nucleotide sequence ID" value="NZ_RPHB01000001.1"/>
</dbReference>
<reference evidence="1 2" key="1">
    <citation type="journal article" date="2020" name="Syst. Appl. Microbiol.">
        <title>Arthrospiribacter ruber gen. nov., sp. nov., a novel bacterium isolated from Arthrospira cultures.</title>
        <authorList>
            <person name="Waleron M."/>
            <person name="Misztak A."/>
            <person name="Waleron M.M."/>
            <person name="Furmaniak M."/>
            <person name="Mrozik A."/>
            <person name="Waleron K."/>
        </authorList>
    </citation>
    <scope>NUCLEOTIDE SEQUENCE [LARGE SCALE GENOMIC DNA]</scope>
    <source>
        <strain evidence="1 2">DPMB0001</strain>
    </source>
</reference>
<accession>A0A951MBD6</accession>
<proteinExistence type="predicted"/>
<evidence type="ECO:0000313" key="2">
    <source>
        <dbReference type="Proteomes" id="UP000727490"/>
    </source>
</evidence>
<evidence type="ECO:0000313" key="1">
    <source>
        <dbReference type="EMBL" id="MBW3466270.1"/>
    </source>
</evidence>
<name>A0A951MBD6_9BACT</name>
<comment type="caution">
    <text evidence="1">The sequence shown here is derived from an EMBL/GenBank/DDBJ whole genome shotgun (WGS) entry which is preliminary data.</text>
</comment>
<dbReference type="EMBL" id="RPHB01000001">
    <property type="protein sequence ID" value="MBW3466270.1"/>
    <property type="molecule type" value="Genomic_DNA"/>
</dbReference>
<gene>
    <name evidence="1" type="ORF">EGN73_00375</name>
</gene>
<dbReference type="Proteomes" id="UP000727490">
    <property type="component" value="Unassembled WGS sequence"/>
</dbReference>
<dbReference type="AlphaFoldDB" id="A0A951MBD6"/>
<organism evidence="1 2">
    <name type="scientific">Arthrospiribacter ruber</name>
    <dbReference type="NCBI Taxonomy" id="2487934"/>
    <lineage>
        <taxon>Bacteria</taxon>
        <taxon>Pseudomonadati</taxon>
        <taxon>Bacteroidota</taxon>
        <taxon>Cytophagia</taxon>
        <taxon>Cytophagales</taxon>
        <taxon>Cyclobacteriaceae</taxon>
        <taxon>Arthrospiribacter</taxon>
    </lineage>
</organism>
<evidence type="ECO:0008006" key="3">
    <source>
        <dbReference type="Google" id="ProtNLM"/>
    </source>
</evidence>